<dbReference type="PANTHER" id="PTHR30213">
    <property type="entry name" value="INNER MEMBRANE PROTEIN YHJD"/>
    <property type="match status" value="1"/>
</dbReference>
<dbReference type="Proteomes" id="UP000221860">
    <property type="component" value="Unassembled WGS sequence"/>
</dbReference>
<feature type="transmembrane region" description="Helical" evidence="7">
    <location>
        <begin position="197"/>
        <end position="219"/>
    </location>
</feature>
<keyword evidence="3 7" id="KW-0812">Transmembrane</keyword>
<evidence type="ECO:0000256" key="4">
    <source>
        <dbReference type="ARBA" id="ARBA00022989"/>
    </source>
</evidence>
<evidence type="ECO:0000256" key="5">
    <source>
        <dbReference type="ARBA" id="ARBA00023136"/>
    </source>
</evidence>
<keyword evidence="9" id="KW-1185">Reference proteome</keyword>
<dbReference type="Pfam" id="PF03631">
    <property type="entry name" value="Virul_fac_BrkB"/>
    <property type="match status" value="1"/>
</dbReference>
<gene>
    <name evidence="8" type="ORF">CJ301_12105</name>
</gene>
<feature type="region of interest" description="Disordered" evidence="6">
    <location>
        <begin position="339"/>
        <end position="364"/>
    </location>
</feature>
<dbReference type="EMBL" id="NQWH01000017">
    <property type="protein sequence ID" value="PHP27246.1"/>
    <property type="molecule type" value="Genomic_DNA"/>
</dbReference>
<evidence type="ECO:0000256" key="1">
    <source>
        <dbReference type="ARBA" id="ARBA00004651"/>
    </source>
</evidence>
<comment type="caution">
    <text evidence="8">The sequence shown here is derived from an EMBL/GenBank/DDBJ whole genome shotgun (WGS) entry which is preliminary data.</text>
</comment>
<feature type="compositionally biased region" description="Basic and acidic residues" evidence="6">
    <location>
        <begin position="31"/>
        <end position="60"/>
    </location>
</feature>
<feature type="transmembrane region" description="Helical" evidence="7">
    <location>
        <begin position="239"/>
        <end position="258"/>
    </location>
</feature>
<evidence type="ECO:0000256" key="2">
    <source>
        <dbReference type="ARBA" id="ARBA00022475"/>
    </source>
</evidence>
<sequence length="364" mass="39253">MSWGIRAHARRRAKGMKQRDGERPGPGNEAASRHEGAHPAEPARPEQAEGESERGREAWRPRQIQPPGWRDIALRVGRRIGRDLVPLVAAGVAFFGMLALFPALAMLVSLAGLFFEPELVLREVDTLQGLAPAEPLAVVRDQLGELVGQAPGQATATATISFVLSLFWASRGIDNLVSGINMAHVETETRNIISRNLVSLGLTAVLTAMALAALALAVAVPAALETLGLSGPADTIIRIGRWSVLGLLSMLALGLLYRYAPARRAPRWSWVTPGAVLATALWLGSSVLFALFVRNFGSYQPTYGALAGVVILLLYIWMTAFVVLLGALLNAEMEHQSRRDTTRGPVRPMGERDAQMADTLGRKP</sequence>
<evidence type="ECO:0000256" key="7">
    <source>
        <dbReference type="SAM" id="Phobius"/>
    </source>
</evidence>
<feature type="region of interest" description="Disordered" evidence="6">
    <location>
        <begin position="1"/>
        <end position="62"/>
    </location>
</feature>
<keyword evidence="4 7" id="KW-1133">Transmembrane helix</keyword>
<keyword evidence="2" id="KW-1003">Cell membrane</keyword>
<dbReference type="OrthoDB" id="9781030at2"/>
<accession>A0A2G1MEV3</accession>
<feature type="transmembrane region" description="Helical" evidence="7">
    <location>
        <begin position="84"/>
        <end position="115"/>
    </location>
</feature>
<proteinExistence type="predicted"/>
<comment type="subcellular location">
    <subcellularLocation>
        <location evidence="1">Cell membrane</location>
        <topology evidence="1">Multi-pass membrane protein</topology>
    </subcellularLocation>
</comment>
<feature type="compositionally biased region" description="Basic residues" evidence="6">
    <location>
        <begin position="7"/>
        <end position="16"/>
    </location>
</feature>
<feature type="transmembrane region" description="Helical" evidence="7">
    <location>
        <begin position="305"/>
        <end position="329"/>
    </location>
</feature>
<evidence type="ECO:0000256" key="3">
    <source>
        <dbReference type="ARBA" id="ARBA00022692"/>
    </source>
</evidence>
<dbReference type="PANTHER" id="PTHR30213:SF0">
    <property type="entry name" value="UPF0761 MEMBRANE PROTEIN YIHY"/>
    <property type="match status" value="1"/>
</dbReference>
<protein>
    <submittedName>
        <fullName evidence="8">Uncharacterized protein</fullName>
    </submittedName>
</protein>
<evidence type="ECO:0000256" key="6">
    <source>
        <dbReference type="SAM" id="MobiDB-lite"/>
    </source>
</evidence>
<name>A0A2G1MEV3_9RHOB</name>
<evidence type="ECO:0000313" key="9">
    <source>
        <dbReference type="Proteomes" id="UP000221860"/>
    </source>
</evidence>
<dbReference type="GO" id="GO:0005886">
    <property type="term" value="C:plasma membrane"/>
    <property type="evidence" value="ECO:0007669"/>
    <property type="project" value="UniProtKB-SubCell"/>
</dbReference>
<organism evidence="8 9">
    <name type="scientific">Limimaricola cinnabarinus</name>
    <dbReference type="NCBI Taxonomy" id="1125964"/>
    <lineage>
        <taxon>Bacteria</taxon>
        <taxon>Pseudomonadati</taxon>
        <taxon>Pseudomonadota</taxon>
        <taxon>Alphaproteobacteria</taxon>
        <taxon>Rhodobacterales</taxon>
        <taxon>Paracoccaceae</taxon>
        <taxon>Limimaricola</taxon>
    </lineage>
</organism>
<dbReference type="AlphaFoldDB" id="A0A2G1MEV3"/>
<evidence type="ECO:0000313" key="8">
    <source>
        <dbReference type="EMBL" id="PHP27246.1"/>
    </source>
</evidence>
<dbReference type="NCBIfam" id="TIGR00765">
    <property type="entry name" value="yihY_not_rbn"/>
    <property type="match status" value="1"/>
</dbReference>
<reference evidence="8 9" key="1">
    <citation type="submission" date="2017-08" db="EMBL/GenBank/DDBJ databases">
        <title>Draft Genome Sequence of Loktanella cinnabarina Strain XM1, Isolated from Coastal Surface Water.</title>
        <authorList>
            <person name="Ma R."/>
            <person name="Wang J."/>
            <person name="Wang Q."/>
            <person name="Ma Z."/>
            <person name="Li J."/>
            <person name="Chen L."/>
        </authorList>
    </citation>
    <scope>NUCLEOTIDE SEQUENCE [LARGE SCALE GENOMIC DNA]</scope>
    <source>
        <strain evidence="8 9">XM1</strain>
    </source>
</reference>
<dbReference type="InterPro" id="IPR017039">
    <property type="entry name" value="Virul_fac_BrkB"/>
</dbReference>
<keyword evidence="5 7" id="KW-0472">Membrane</keyword>
<feature type="transmembrane region" description="Helical" evidence="7">
    <location>
        <begin position="270"/>
        <end position="293"/>
    </location>
</feature>
<feature type="transmembrane region" description="Helical" evidence="7">
    <location>
        <begin position="150"/>
        <end position="169"/>
    </location>
</feature>